<feature type="region of interest" description="Disordered" evidence="2">
    <location>
        <begin position="233"/>
        <end position="267"/>
    </location>
</feature>
<feature type="transmembrane region" description="Helical" evidence="3">
    <location>
        <begin position="47"/>
        <end position="67"/>
    </location>
</feature>
<evidence type="ECO:0000256" key="3">
    <source>
        <dbReference type="SAM" id="Phobius"/>
    </source>
</evidence>
<keyword evidence="3" id="KW-0812">Transmembrane</keyword>
<dbReference type="EMBL" id="CACVAV010000182">
    <property type="protein sequence ID" value="CAA6811437.1"/>
    <property type="molecule type" value="Genomic_DNA"/>
</dbReference>
<dbReference type="SUPFAM" id="SSF58104">
    <property type="entry name" value="Methyl-accepting chemotaxis protein (MCP) signaling domain"/>
    <property type="match status" value="1"/>
</dbReference>
<proteinExistence type="predicted"/>
<name>A0A6S6T3X2_9GAMM</name>
<organism evidence="4">
    <name type="scientific">uncultured Thiotrichaceae bacterium</name>
    <dbReference type="NCBI Taxonomy" id="298394"/>
    <lineage>
        <taxon>Bacteria</taxon>
        <taxon>Pseudomonadati</taxon>
        <taxon>Pseudomonadota</taxon>
        <taxon>Gammaproteobacteria</taxon>
        <taxon>Thiotrichales</taxon>
        <taxon>Thiotrichaceae</taxon>
        <taxon>environmental samples</taxon>
    </lineage>
</organism>
<feature type="coiled-coil region" evidence="1">
    <location>
        <begin position="3"/>
        <end position="37"/>
    </location>
</feature>
<accession>A0A6S6T3X2</accession>
<keyword evidence="3" id="KW-1133">Transmembrane helix</keyword>
<evidence type="ECO:0000256" key="2">
    <source>
        <dbReference type="SAM" id="MobiDB-lite"/>
    </source>
</evidence>
<keyword evidence="3" id="KW-0472">Membrane</keyword>
<keyword evidence="1" id="KW-0175">Coiled coil</keyword>
<protein>
    <submittedName>
        <fullName evidence="4">Uncharacterized protein</fullName>
    </submittedName>
</protein>
<gene>
    <name evidence="4" type="ORF">HELGO_WM37761</name>
</gene>
<sequence length="267" mass="29417">MSAEEKKATHGALEAELQDVEEELHDVEDELHEFEAQQSGISRSLQIIVYPSLVAFVVLAAYGFYLVQALTTDVHRLTETIANMNDTVDRNLTYMSGYMNNINNQITGMALSTESMTQHIAQMTNTTQNMSGDMRQMNVSTQNMAASTYNMQRDLWSMNKNVSKPFKAMGKFLPFGGSDTNPYVVAPPSTPYYGVNNNMYGWYRQPVQQQPQAANVIAPPVPLPVAVPVAGENIQPINPPSDGSTTVTDEGQSFFSTNQADTLASTQ</sequence>
<feature type="compositionally biased region" description="Polar residues" evidence="2">
    <location>
        <begin position="241"/>
        <end position="267"/>
    </location>
</feature>
<evidence type="ECO:0000256" key="1">
    <source>
        <dbReference type="SAM" id="Coils"/>
    </source>
</evidence>
<dbReference type="AlphaFoldDB" id="A0A6S6T3X2"/>
<dbReference type="Gene3D" id="1.10.287.950">
    <property type="entry name" value="Methyl-accepting chemotaxis protein"/>
    <property type="match status" value="1"/>
</dbReference>
<evidence type="ECO:0000313" key="4">
    <source>
        <dbReference type="EMBL" id="CAA6811437.1"/>
    </source>
</evidence>
<reference evidence="4" key="1">
    <citation type="submission" date="2020-01" db="EMBL/GenBank/DDBJ databases">
        <authorList>
            <person name="Meier V. D."/>
            <person name="Meier V D."/>
        </authorList>
    </citation>
    <scope>NUCLEOTIDE SEQUENCE</scope>
    <source>
        <strain evidence="4">HLG_WM_MAG_08</strain>
    </source>
</reference>